<keyword evidence="3" id="KW-1185">Reference proteome</keyword>
<reference evidence="2 3" key="1">
    <citation type="submission" date="2015-03" db="EMBL/GenBank/DDBJ databases">
        <title>Complete genome sequence of Muricauda lutaonensis CC-HSB-11T, isolated from a coastal hot spring.</title>
        <authorList>
            <person name="Kim K.M."/>
        </authorList>
    </citation>
    <scope>NUCLEOTIDE SEQUENCE [LARGE SCALE GENOMIC DNA]</scope>
    <source>
        <strain evidence="2 3">CC-HSB-11</strain>
    </source>
</reference>
<evidence type="ECO:0000313" key="2">
    <source>
        <dbReference type="EMBL" id="AKA34669.1"/>
    </source>
</evidence>
<feature type="chain" id="PRO_5002300302" evidence="1">
    <location>
        <begin position="22"/>
        <end position="306"/>
    </location>
</feature>
<proteinExistence type="predicted"/>
<protein>
    <submittedName>
        <fullName evidence="2">Membrane protein</fullName>
    </submittedName>
</protein>
<dbReference type="Proteomes" id="UP000032726">
    <property type="component" value="Chromosome"/>
</dbReference>
<dbReference type="STRING" id="516051.VC82_1022"/>
<keyword evidence="1" id="KW-0732">Signal</keyword>
<dbReference type="Pfam" id="PF11751">
    <property type="entry name" value="PorP_SprF"/>
    <property type="match status" value="1"/>
</dbReference>
<organism evidence="2 3">
    <name type="scientific">Flagellimonas lutaonensis</name>
    <dbReference type="NCBI Taxonomy" id="516051"/>
    <lineage>
        <taxon>Bacteria</taxon>
        <taxon>Pseudomonadati</taxon>
        <taxon>Bacteroidota</taxon>
        <taxon>Flavobacteriia</taxon>
        <taxon>Flavobacteriales</taxon>
        <taxon>Flavobacteriaceae</taxon>
        <taxon>Flagellimonas</taxon>
    </lineage>
</organism>
<dbReference type="KEGG" id="mlt:VC82_1022"/>
<accession>A0A0D5YRX9</accession>
<gene>
    <name evidence="2" type="ORF">VC82_1022</name>
</gene>
<feature type="signal peptide" evidence="1">
    <location>
        <begin position="1"/>
        <end position="21"/>
    </location>
</feature>
<dbReference type="HOGENOM" id="CLU_068235_0_1_10"/>
<dbReference type="AlphaFoldDB" id="A0A0D5YRX9"/>
<sequence>MAKKFFSMVVFAIASTYLAWAQQTPTFTEYNYNTFVINSAYAGVFDGAEATLSNIGFGNPDFQGTPRSFAFTFNTPLQNQKMGLGAGVINDEIGVTSATQIFAAYSYKIYLNDNRHPYWKVYDRTFISFGLNAGALLYNQDLLGLGIQDDPNFTENVNTTLPLAGAGILFGHGNFFVGASMPNLLGDTFANQDNLQLSRPIYAYTGYHIALSRFQPDFVFKPSMLFKYESGAPFQVDANLSVNIKNTVEIGAGYRTSNTLNAFAGFYLFKNFRALYSYTQGSADSPIGNTHGIVLSYRAGNGYAVD</sequence>
<dbReference type="RefSeq" id="WP_045801398.1">
    <property type="nucleotide sequence ID" value="NZ_CP011071.1"/>
</dbReference>
<dbReference type="EMBL" id="CP011071">
    <property type="protein sequence ID" value="AKA34669.1"/>
    <property type="molecule type" value="Genomic_DNA"/>
</dbReference>
<dbReference type="InterPro" id="IPR019861">
    <property type="entry name" value="PorP/SprF_Bacteroidetes"/>
</dbReference>
<evidence type="ECO:0000256" key="1">
    <source>
        <dbReference type="SAM" id="SignalP"/>
    </source>
</evidence>
<dbReference type="NCBIfam" id="TIGR03519">
    <property type="entry name" value="T9SS_PorP_fam"/>
    <property type="match status" value="1"/>
</dbReference>
<name>A0A0D5YRX9_9FLAO</name>
<evidence type="ECO:0000313" key="3">
    <source>
        <dbReference type="Proteomes" id="UP000032726"/>
    </source>
</evidence>
<dbReference type="OrthoDB" id="1172751at2"/>